<evidence type="ECO:0000313" key="6">
    <source>
        <dbReference type="EMBL" id="MDQ0483593.1"/>
    </source>
</evidence>
<keyword evidence="1" id="KW-0378">Hydrolase</keyword>
<keyword evidence="2" id="KW-0479">Metal-binding</keyword>
<evidence type="ECO:0000259" key="3">
    <source>
        <dbReference type="PROSITE" id="PS50966"/>
    </source>
</evidence>
<dbReference type="InterPro" id="IPR027417">
    <property type="entry name" value="P-loop_NTPase"/>
</dbReference>
<dbReference type="InterPro" id="IPR013663">
    <property type="entry name" value="Helicase_SWF/SNF/SWI_bac"/>
</dbReference>
<feature type="domain" description="Helicase ATP-binding" evidence="4">
    <location>
        <begin position="641"/>
        <end position="802"/>
    </location>
</feature>
<dbReference type="PROSITE" id="PS51194">
    <property type="entry name" value="HELICASE_CTER"/>
    <property type="match status" value="1"/>
</dbReference>
<proteinExistence type="predicted"/>
<dbReference type="GO" id="GO:0004386">
    <property type="term" value="F:helicase activity"/>
    <property type="evidence" value="ECO:0007669"/>
    <property type="project" value="UniProtKB-KW"/>
</dbReference>
<evidence type="ECO:0000256" key="2">
    <source>
        <dbReference type="PROSITE-ProRule" id="PRU00325"/>
    </source>
</evidence>
<dbReference type="InterPro" id="IPR007527">
    <property type="entry name" value="Znf_SWIM"/>
</dbReference>
<dbReference type="Pfam" id="PF04434">
    <property type="entry name" value="SWIM"/>
    <property type="match status" value="1"/>
</dbReference>
<dbReference type="RefSeq" id="WP_301552432.1">
    <property type="nucleotide sequence ID" value="NZ_JAQRMZ010000008.1"/>
</dbReference>
<dbReference type="CDD" id="cd18012">
    <property type="entry name" value="DEXQc_arch_SWI2_SNF2"/>
    <property type="match status" value="1"/>
</dbReference>
<dbReference type="SMART" id="SM00490">
    <property type="entry name" value="HELICc"/>
    <property type="match status" value="1"/>
</dbReference>
<sequence>MNHFSMFTKSEIKERFPVSFYQRGLTYYQNGRVSELTYDEKDQSYRAYVSGSSEYSVLIELLGDNWFGSCECAAFETYGTCKHLAAVLIAISENGPPEEKESEKPVEKPIRSYHETNQLIQVLGDYQPDVNRSRMRSDELKVEFTLKASSYPSLRRSRGDSPWTVELKVGVNRLYVVKDIRSFLDAILDEESYLFTKKFSYEPGEHHFQEFDEPLLQLLLSIRRNEKVYLDLPDNWGRFTENRELILPPLTANDFLNELLKQKRTIRFEFNRTLYEETEVHEGKLPFSFQIEEREDDYVLDLNGFQTAAYFPTYGWLFHEENLYKLSKQQQALLKDLSNFRNASRKSDLSISQQQIEPFLSQVVPGLKKLGDVTISEQLHERIVNPELKAKVYVNAEGPRLLVTVEYKYGDDLINPFKDDTRMVSEQGGIILRDSEKEQQIMSLIEQASLKFNGRELYAEDEALIFDFLYWTIPELNDLADVFLTESAREWLLDEASSPVTSVDMDNSGNFLDVSFDMKGLDQSEISNILKAVIEKDRYYRLSNGAFVSIENDDFQHVSQLLDDLNIKETDIDQGELHLPLYRGLQLDERISGGKHASRYSKAFRELVSRLKHPEDLHFDLPEGLDADLRTYQMTGFQWLKALAYYQLGGILADDMGLGKTIQSIAYLLSEKKENPDATALVIAPASLIYNWKKEFEKFAPELYIEVNTGTPSERKELLNQGLQPDVWITSYPTLRQDIAHYETIQFDSVILDEAQAIKNPATKTSQAVRQIRATKRFALSGTPIENSLDELWALFHSIMPGFFPDQSTFRNLPHERISRMVRPFILRRVKKDVLKELPDKIETVQVSELTKQQKELYIGYLHRIQQETKENLAGEGFQKNRMKILAGLTRLRQLCCHPSLFVENYEGQSGKLEQLLDIVTTSVENQKRLLIFSQFSSMLKIIHQKLTDLGYSVFYLDGQTPSKERVEMTERFNGGEKEIFLISLKAGGTGLNLTGADTVILYDLWWNPAVEEQAAGRAHRIGQKKVVQVMRLITQGTIEEKIYELQQKKKELIEKVIQPGETMISSLSEDEIKDILSI</sequence>
<dbReference type="Gene3D" id="3.40.50.300">
    <property type="entry name" value="P-loop containing nucleotide triphosphate hydrolases"/>
    <property type="match status" value="1"/>
</dbReference>
<dbReference type="PROSITE" id="PS50966">
    <property type="entry name" value="ZF_SWIM"/>
    <property type="match status" value="1"/>
</dbReference>
<dbReference type="PANTHER" id="PTHR10799">
    <property type="entry name" value="SNF2/RAD54 HELICASE FAMILY"/>
    <property type="match status" value="1"/>
</dbReference>
<dbReference type="Gene3D" id="3.40.50.10810">
    <property type="entry name" value="Tandem AAA-ATPase domain"/>
    <property type="match status" value="1"/>
</dbReference>
<comment type="caution">
    <text evidence="6">The sequence shown here is derived from an EMBL/GenBank/DDBJ whole genome shotgun (WGS) entry which is preliminary data.</text>
</comment>
<dbReference type="InterPro" id="IPR049730">
    <property type="entry name" value="SNF2/RAD54-like_C"/>
</dbReference>
<evidence type="ECO:0000256" key="1">
    <source>
        <dbReference type="ARBA" id="ARBA00022801"/>
    </source>
</evidence>
<name>A0ABU0K5D8_9BACL</name>
<dbReference type="PROSITE" id="PS51192">
    <property type="entry name" value="HELICASE_ATP_BIND_1"/>
    <property type="match status" value="1"/>
</dbReference>
<dbReference type="SUPFAM" id="SSF52540">
    <property type="entry name" value="P-loop containing nucleoside triphosphate hydrolases"/>
    <property type="match status" value="2"/>
</dbReference>
<dbReference type="SMART" id="SM00487">
    <property type="entry name" value="DEXDc"/>
    <property type="match status" value="1"/>
</dbReference>
<protein>
    <submittedName>
        <fullName evidence="6">SNF2 family DNA or RNA helicase</fullName>
    </submittedName>
</protein>
<gene>
    <name evidence="6" type="ORF">QO000_002575</name>
</gene>
<keyword evidence="6" id="KW-0547">Nucleotide-binding</keyword>
<dbReference type="InterPro" id="IPR001650">
    <property type="entry name" value="Helicase_C-like"/>
</dbReference>
<keyword evidence="7" id="KW-1185">Reference proteome</keyword>
<dbReference type="Pfam" id="PF08455">
    <property type="entry name" value="SNF2_assoc"/>
    <property type="match status" value="1"/>
</dbReference>
<dbReference type="InterPro" id="IPR038718">
    <property type="entry name" value="SNF2-like_sf"/>
</dbReference>
<evidence type="ECO:0000259" key="4">
    <source>
        <dbReference type="PROSITE" id="PS51192"/>
    </source>
</evidence>
<dbReference type="Pfam" id="PF00176">
    <property type="entry name" value="SNF2-rel_dom"/>
    <property type="match status" value="1"/>
</dbReference>
<dbReference type="EMBL" id="JAUSWM010000004">
    <property type="protein sequence ID" value="MDQ0483593.1"/>
    <property type="molecule type" value="Genomic_DNA"/>
</dbReference>
<dbReference type="InterPro" id="IPR000330">
    <property type="entry name" value="SNF2_N"/>
</dbReference>
<accession>A0ABU0K5D8</accession>
<keyword evidence="2" id="KW-0863">Zinc-finger</keyword>
<dbReference type="CDD" id="cd18793">
    <property type="entry name" value="SF2_C_SNF"/>
    <property type="match status" value="1"/>
</dbReference>
<reference evidence="6" key="1">
    <citation type="submission" date="2023-07" db="EMBL/GenBank/DDBJ databases">
        <title>Genomic Encyclopedia of Type Strains, Phase IV (KMG-IV): sequencing the most valuable type-strain genomes for metagenomic binning, comparative biology and taxonomic classification.</title>
        <authorList>
            <person name="Goeker M."/>
        </authorList>
    </citation>
    <scope>NUCLEOTIDE SEQUENCE [LARGE SCALE GENOMIC DNA]</scope>
    <source>
        <strain evidence="6">JSM 076093</strain>
    </source>
</reference>
<feature type="domain" description="SWIM-type" evidence="3">
    <location>
        <begin position="55"/>
        <end position="92"/>
    </location>
</feature>
<keyword evidence="6" id="KW-0347">Helicase</keyword>
<organism evidence="6 7">
    <name type="scientific">Guptibacillus hwajinpoensis</name>
    <dbReference type="NCBI Taxonomy" id="208199"/>
    <lineage>
        <taxon>Bacteria</taxon>
        <taxon>Bacillati</taxon>
        <taxon>Bacillota</taxon>
        <taxon>Bacilli</taxon>
        <taxon>Bacillales</taxon>
        <taxon>Guptibacillaceae</taxon>
        <taxon>Guptibacillus</taxon>
    </lineage>
</organism>
<evidence type="ECO:0000313" key="7">
    <source>
        <dbReference type="Proteomes" id="UP001226720"/>
    </source>
</evidence>
<feature type="domain" description="Helicase C-terminal" evidence="5">
    <location>
        <begin position="912"/>
        <end position="1069"/>
    </location>
</feature>
<keyword evidence="6" id="KW-0067">ATP-binding</keyword>
<dbReference type="GeneID" id="301328075"/>
<dbReference type="Pfam" id="PF00271">
    <property type="entry name" value="Helicase_C"/>
    <property type="match status" value="1"/>
</dbReference>
<dbReference type="InterPro" id="IPR014001">
    <property type="entry name" value="Helicase_ATP-bd"/>
</dbReference>
<dbReference type="Proteomes" id="UP001226720">
    <property type="component" value="Unassembled WGS sequence"/>
</dbReference>
<evidence type="ECO:0000259" key="5">
    <source>
        <dbReference type="PROSITE" id="PS51194"/>
    </source>
</evidence>
<keyword evidence="2" id="KW-0862">Zinc</keyword>